<sequence length="309" mass="33896">MATETTVMERAPALPVKSDLRSSRFLEPIDSKADLDSDQPPLSPATAPHDIYLSSEEDASSSADDFSDYDFESDSEFPPDSPERRKSHEDTARVVSFIFYGKPSIVQLPPREKTVEPVDERHGILRTATEPVLRRTSVSSIASSSILSTISRSSTIISSGYTRQKPAFLSIDPYASRTDVNESPHEGTDRPPTPRGGAGGSSMLKRTFSLARKRSKPALNRAAAVTDFQDSLPLRSASVDHSDENVQEHVVLKRRARHQDVMQAARNSTVLTKPPPPVVEMTEAKSGPTQKGHSRLRSGLSISMSRRKS</sequence>
<organism evidence="2 3">
    <name type="scientific">Hapsidospora chrysogenum (strain ATCC 11550 / CBS 779.69 / DSM 880 / IAM 14645 / JCM 23072 / IMI 49137)</name>
    <name type="common">Acremonium chrysogenum</name>
    <dbReference type="NCBI Taxonomy" id="857340"/>
    <lineage>
        <taxon>Eukaryota</taxon>
        <taxon>Fungi</taxon>
        <taxon>Dikarya</taxon>
        <taxon>Ascomycota</taxon>
        <taxon>Pezizomycotina</taxon>
        <taxon>Sordariomycetes</taxon>
        <taxon>Hypocreomycetidae</taxon>
        <taxon>Hypocreales</taxon>
        <taxon>Bionectriaceae</taxon>
        <taxon>Hapsidospora</taxon>
    </lineage>
</organism>
<comment type="caution">
    <text evidence="2">The sequence shown here is derived from an EMBL/GenBank/DDBJ whole genome shotgun (WGS) entry which is preliminary data.</text>
</comment>
<accession>A0A086TE03</accession>
<feature type="compositionally biased region" description="Polar residues" evidence="1">
    <location>
        <begin position="300"/>
        <end position="309"/>
    </location>
</feature>
<dbReference type="Proteomes" id="UP000029964">
    <property type="component" value="Unassembled WGS sequence"/>
</dbReference>
<feature type="region of interest" description="Disordered" evidence="1">
    <location>
        <begin position="263"/>
        <end position="309"/>
    </location>
</feature>
<dbReference type="EMBL" id="JPKY01000008">
    <property type="protein sequence ID" value="KFH47585.1"/>
    <property type="molecule type" value="Genomic_DNA"/>
</dbReference>
<evidence type="ECO:0000313" key="3">
    <source>
        <dbReference type="Proteomes" id="UP000029964"/>
    </source>
</evidence>
<dbReference type="AlphaFoldDB" id="A0A086TE03"/>
<protein>
    <submittedName>
        <fullName evidence="2">Uncharacterized protein</fullName>
    </submittedName>
</protein>
<feature type="region of interest" description="Disordered" evidence="1">
    <location>
        <begin position="175"/>
        <end position="203"/>
    </location>
</feature>
<keyword evidence="3" id="KW-1185">Reference proteome</keyword>
<dbReference type="STRING" id="857340.A0A086TE03"/>
<gene>
    <name evidence="2" type="ORF">ACRE_015750</name>
</gene>
<name>A0A086TE03_HAPC1</name>
<feature type="compositionally biased region" description="Basic and acidic residues" evidence="1">
    <location>
        <begin position="18"/>
        <end position="35"/>
    </location>
</feature>
<dbReference type="OrthoDB" id="4838114at2759"/>
<evidence type="ECO:0000256" key="1">
    <source>
        <dbReference type="SAM" id="MobiDB-lite"/>
    </source>
</evidence>
<dbReference type="HOGENOM" id="CLU_054998_1_0_1"/>
<reference evidence="3" key="1">
    <citation type="journal article" date="2014" name="Genome Announc.">
        <title>Genome sequence and annotation of Acremonium chrysogenum, producer of the beta-lactam antibiotic cephalosporin C.</title>
        <authorList>
            <person name="Terfehr D."/>
            <person name="Dahlmann T.A."/>
            <person name="Specht T."/>
            <person name="Zadra I."/>
            <person name="Kuernsteiner H."/>
            <person name="Kueck U."/>
        </authorList>
    </citation>
    <scope>NUCLEOTIDE SEQUENCE [LARGE SCALE GENOMIC DNA]</scope>
    <source>
        <strain evidence="3">ATCC 11550 / CBS 779.69 / DSM 880 / IAM 14645 / JCM 23072 / IMI 49137</strain>
    </source>
</reference>
<evidence type="ECO:0000313" key="2">
    <source>
        <dbReference type="EMBL" id="KFH47585.1"/>
    </source>
</evidence>
<feature type="compositionally biased region" description="Acidic residues" evidence="1">
    <location>
        <begin position="55"/>
        <end position="77"/>
    </location>
</feature>
<feature type="region of interest" description="Disordered" evidence="1">
    <location>
        <begin position="1"/>
        <end position="89"/>
    </location>
</feature>
<proteinExistence type="predicted"/>
<feature type="compositionally biased region" description="Basic and acidic residues" evidence="1">
    <location>
        <begin position="179"/>
        <end position="189"/>
    </location>
</feature>